<evidence type="ECO:0000256" key="8">
    <source>
        <dbReference type="ARBA" id="ARBA00022833"/>
    </source>
</evidence>
<comment type="catalytic activity">
    <reaction evidence="12">
        <text>ssDNA + n NTP = ssDNA/pppN(pN)n-1 hybrid + (n-1) diphosphate.</text>
        <dbReference type="EC" id="2.7.7.101"/>
    </reaction>
</comment>
<dbReference type="Pfam" id="PF13155">
    <property type="entry name" value="Toprim_2"/>
    <property type="match status" value="1"/>
</dbReference>
<keyword evidence="7 12" id="KW-0863">Zinc-finger</keyword>
<evidence type="ECO:0000259" key="15">
    <source>
        <dbReference type="PROSITE" id="PS50880"/>
    </source>
</evidence>
<dbReference type="Gene3D" id="1.10.860.10">
    <property type="entry name" value="DNAb Helicase, Chain A"/>
    <property type="match status" value="1"/>
</dbReference>
<comment type="cofactor">
    <cofactor evidence="12 13 14">
        <name>Zn(2+)</name>
        <dbReference type="ChEBI" id="CHEBI:29105"/>
    </cofactor>
    <text evidence="12 13 14">Binds 1 zinc ion per monomer.</text>
</comment>
<proteinExistence type="inferred from homology"/>
<feature type="zinc finger region" description="CHC2-type" evidence="12 14">
    <location>
        <begin position="38"/>
        <end position="62"/>
    </location>
</feature>
<dbReference type="HAMAP" id="MF_00974">
    <property type="entry name" value="DNA_primase_DnaG"/>
    <property type="match status" value="1"/>
</dbReference>
<evidence type="ECO:0000256" key="14">
    <source>
        <dbReference type="PIRSR" id="PIRSR002811-1"/>
    </source>
</evidence>
<name>A0A5C1QLX1_9SPIO</name>
<evidence type="ECO:0000256" key="9">
    <source>
        <dbReference type="ARBA" id="ARBA00022842"/>
    </source>
</evidence>
<keyword evidence="9" id="KW-0460">Magnesium</keyword>
<dbReference type="InterPro" id="IPR013264">
    <property type="entry name" value="DNAG_N"/>
</dbReference>
<keyword evidence="4 12" id="KW-0548">Nucleotidyltransferase</keyword>
<dbReference type="InterPro" id="IPR002694">
    <property type="entry name" value="Znf_CHC2"/>
</dbReference>
<keyword evidence="6 12" id="KW-0479">Metal-binding</keyword>
<dbReference type="FunFam" id="3.90.580.10:FF:000001">
    <property type="entry name" value="DNA primase"/>
    <property type="match status" value="1"/>
</dbReference>
<dbReference type="Pfam" id="PF01807">
    <property type="entry name" value="Zn_ribbon_DnaG"/>
    <property type="match status" value="1"/>
</dbReference>
<evidence type="ECO:0000256" key="10">
    <source>
        <dbReference type="ARBA" id="ARBA00023125"/>
    </source>
</evidence>
<dbReference type="AlphaFoldDB" id="A0A5C1QLX1"/>
<dbReference type="Pfam" id="PF10410">
    <property type="entry name" value="DnaB_bind"/>
    <property type="match status" value="1"/>
</dbReference>
<dbReference type="InterPro" id="IPR050219">
    <property type="entry name" value="DnaG_primase"/>
</dbReference>
<keyword evidence="17" id="KW-1185">Reference proteome</keyword>
<reference evidence="16 17" key="1">
    <citation type="submission" date="2019-02" db="EMBL/GenBank/DDBJ databases">
        <title>Complete Genome Sequence and Methylome Analysis of free living Spirochaetas.</title>
        <authorList>
            <person name="Fomenkov A."/>
            <person name="Dubinina G."/>
            <person name="Leshcheva N."/>
            <person name="Mikheeva N."/>
            <person name="Grabovich M."/>
            <person name="Vincze T."/>
            <person name="Roberts R.J."/>
        </authorList>
    </citation>
    <scope>NUCLEOTIDE SEQUENCE [LARGE SCALE GENOMIC DNA]</scope>
    <source>
        <strain evidence="16 17">K2</strain>
    </source>
</reference>
<dbReference type="CDD" id="cd03364">
    <property type="entry name" value="TOPRIM_DnaG_primases"/>
    <property type="match status" value="1"/>
</dbReference>
<dbReference type="InterPro" id="IPR037068">
    <property type="entry name" value="DNA_primase_core_N_sf"/>
</dbReference>
<keyword evidence="11 12" id="KW-0804">Transcription</keyword>
<evidence type="ECO:0000256" key="4">
    <source>
        <dbReference type="ARBA" id="ARBA00022695"/>
    </source>
</evidence>
<keyword evidence="2 12" id="KW-0639">Primosome</keyword>
<keyword evidence="8 12" id="KW-0862">Zinc</keyword>
<evidence type="ECO:0000256" key="11">
    <source>
        <dbReference type="ARBA" id="ARBA00023163"/>
    </source>
</evidence>
<dbReference type="Proteomes" id="UP000324209">
    <property type="component" value="Chromosome"/>
</dbReference>
<dbReference type="Gene3D" id="3.90.580.10">
    <property type="entry name" value="Zinc finger, CHC2-type domain"/>
    <property type="match status" value="1"/>
</dbReference>
<dbReference type="InterPro" id="IPR030846">
    <property type="entry name" value="DnaG_bac"/>
</dbReference>
<evidence type="ECO:0000256" key="1">
    <source>
        <dbReference type="ARBA" id="ARBA00022478"/>
    </source>
</evidence>
<sequence>MRIPEALVEEIKEKSDILSIIGEYSTLKRKGDRYWGCCPFHNEKTPSFSVRPEQGMYYCFGCHKGGSLFNFIMEIEGLSFIEAIRFAADKAGVILPEQSDESEEDVIQRNSLKDLYKRVCGSFHYILMNNDQAAATRQYLTRRGIHEETILKFQLGYAPSDPNWLYGFLKDRNYSEDFLASSGLFSKKNSRWPLFYDRLMFPIYSNQGEVIAFSGRTMNNDPKSPKYINSPETALYNKSRLLYGLWQSREELRKTKEFYLCEGNVDVVALHQAGIKTAVAPLGTAFTQEQSRLLKRYSERGYILFDGDAAGRAATYKAGIVFEQQELPVKVIKLPENSDPAEILEKEGGETLKKVLKTSVNLFEYLLHFAMVSYDISTPEGKEQVVKELFPYIESIESEIKRDLCLGTLAENLGIESKSLLFELNRQTKKLSRNDIKTKQPPIQDQKMTDELFLILAVAQHREFLSKIKQYLSEFDFQDQRAIILYNALIECEKNNESNTESLMSRIEDESVKRIMMEKISTGELDENASELINTTLLLIRRRYLQKRSREINRIMSQATKDNHSWELVNELIIEKQTLDKEIEDLKVRE</sequence>
<dbReference type="KEGG" id="ock:EXM22_05970"/>
<dbReference type="Gene3D" id="1.20.50.20">
    <property type="entry name" value="DnaG, RNA polymerase domain, helical bundle"/>
    <property type="match status" value="1"/>
</dbReference>
<dbReference type="InterPro" id="IPR034151">
    <property type="entry name" value="TOPRIM_DnaG_bac"/>
</dbReference>
<dbReference type="InterPro" id="IPR036977">
    <property type="entry name" value="DNA_primase_Znf_CHC2"/>
</dbReference>
<evidence type="ECO:0000256" key="3">
    <source>
        <dbReference type="ARBA" id="ARBA00022679"/>
    </source>
</evidence>
<dbReference type="InterPro" id="IPR006295">
    <property type="entry name" value="DNA_primase_DnaG"/>
</dbReference>
<gene>
    <name evidence="12" type="primary">dnaG</name>
    <name evidence="16" type="ORF">EXM22_05970</name>
</gene>
<dbReference type="NCBIfam" id="TIGR01391">
    <property type="entry name" value="dnaG"/>
    <property type="match status" value="1"/>
</dbReference>
<dbReference type="PROSITE" id="PS50880">
    <property type="entry name" value="TOPRIM"/>
    <property type="match status" value="1"/>
</dbReference>
<evidence type="ECO:0000313" key="17">
    <source>
        <dbReference type="Proteomes" id="UP000324209"/>
    </source>
</evidence>
<dbReference type="PIRSF" id="PIRSF002811">
    <property type="entry name" value="DnaG"/>
    <property type="match status" value="1"/>
</dbReference>
<dbReference type="OrthoDB" id="9803773at2"/>
<dbReference type="InterPro" id="IPR016136">
    <property type="entry name" value="DNA_helicase_N/primase_C"/>
</dbReference>
<keyword evidence="3 12" id="KW-0808">Transferase</keyword>
<keyword evidence="5 12" id="KW-0235">DNA replication</keyword>
<dbReference type="GO" id="GO:0006269">
    <property type="term" value="P:DNA replication, synthesis of primer"/>
    <property type="evidence" value="ECO:0007669"/>
    <property type="project" value="UniProtKB-UniRule"/>
</dbReference>
<accession>A0A5C1QLX1</accession>
<dbReference type="Gene3D" id="3.40.1360.10">
    <property type="match status" value="1"/>
</dbReference>
<dbReference type="SUPFAM" id="SSF56731">
    <property type="entry name" value="DNA primase core"/>
    <property type="match status" value="1"/>
</dbReference>
<comment type="domain">
    <text evidence="12">Contains an N-terminal zinc-binding domain, a central core domain that contains the primase activity, and a C-terminal DnaB-binding domain.</text>
</comment>
<dbReference type="GO" id="GO:0005737">
    <property type="term" value="C:cytoplasm"/>
    <property type="evidence" value="ECO:0007669"/>
    <property type="project" value="TreeGrafter"/>
</dbReference>
<comment type="similarity">
    <text evidence="12 13">Belongs to the DnaG primase family.</text>
</comment>
<keyword evidence="10 12" id="KW-0238">DNA-binding</keyword>
<dbReference type="Pfam" id="PF08275">
    <property type="entry name" value="DNAG_N"/>
    <property type="match status" value="1"/>
</dbReference>
<evidence type="ECO:0000313" key="16">
    <source>
        <dbReference type="EMBL" id="QEN07554.1"/>
    </source>
</evidence>
<dbReference type="RefSeq" id="WP_149485634.1">
    <property type="nucleotide sequence ID" value="NZ_CP036150.1"/>
</dbReference>
<evidence type="ECO:0000256" key="7">
    <source>
        <dbReference type="ARBA" id="ARBA00022771"/>
    </source>
</evidence>
<dbReference type="SUPFAM" id="SSF57783">
    <property type="entry name" value="Zinc beta-ribbon"/>
    <property type="match status" value="1"/>
</dbReference>
<evidence type="ECO:0000256" key="5">
    <source>
        <dbReference type="ARBA" id="ARBA00022705"/>
    </source>
</evidence>
<dbReference type="SMART" id="SM00400">
    <property type="entry name" value="ZnF_CHCC"/>
    <property type="match status" value="1"/>
</dbReference>
<dbReference type="SMART" id="SM00493">
    <property type="entry name" value="TOPRIM"/>
    <property type="match status" value="1"/>
</dbReference>
<protein>
    <recommendedName>
        <fullName evidence="12 13">DNA primase</fullName>
        <ecNumber evidence="12">2.7.7.101</ecNumber>
    </recommendedName>
</protein>
<dbReference type="Gene3D" id="3.90.980.10">
    <property type="entry name" value="DNA primase, catalytic core, N-terminal domain"/>
    <property type="match status" value="1"/>
</dbReference>
<dbReference type="PANTHER" id="PTHR30313">
    <property type="entry name" value="DNA PRIMASE"/>
    <property type="match status" value="1"/>
</dbReference>
<dbReference type="GO" id="GO:1990077">
    <property type="term" value="C:primosome complex"/>
    <property type="evidence" value="ECO:0007669"/>
    <property type="project" value="UniProtKB-KW"/>
</dbReference>
<dbReference type="InterPro" id="IPR019475">
    <property type="entry name" value="DNA_primase_DnaB-bd"/>
</dbReference>
<dbReference type="InterPro" id="IPR006171">
    <property type="entry name" value="TOPRIM_dom"/>
</dbReference>
<dbReference type="GO" id="GO:0000428">
    <property type="term" value="C:DNA-directed RNA polymerase complex"/>
    <property type="evidence" value="ECO:0007669"/>
    <property type="project" value="UniProtKB-KW"/>
</dbReference>
<keyword evidence="1 12" id="KW-0240">DNA-directed RNA polymerase</keyword>
<dbReference type="GO" id="GO:0003677">
    <property type="term" value="F:DNA binding"/>
    <property type="evidence" value="ECO:0007669"/>
    <property type="project" value="UniProtKB-KW"/>
</dbReference>
<dbReference type="GO" id="GO:0008270">
    <property type="term" value="F:zinc ion binding"/>
    <property type="evidence" value="ECO:0007669"/>
    <property type="project" value="UniProtKB-UniRule"/>
</dbReference>
<evidence type="ECO:0000256" key="6">
    <source>
        <dbReference type="ARBA" id="ARBA00022723"/>
    </source>
</evidence>
<evidence type="ECO:0000256" key="12">
    <source>
        <dbReference type="HAMAP-Rule" id="MF_00974"/>
    </source>
</evidence>
<organism evidence="16 17">
    <name type="scientific">Oceanispirochaeta crateris</name>
    <dbReference type="NCBI Taxonomy" id="2518645"/>
    <lineage>
        <taxon>Bacteria</taxon>
        <taxon>Pseudomonadati</taxon>
        <taxon>Spirochaetota</taxon>
        <taxon>Spirochaetia</taxon>
        <taxon>Spirochaetales</taxon>
        <taxon>Spirochaetaceae</taxon>
        <taxon>Oceanispirochaeta</taxon>
    </lineage>
</organism>
<dbReference type="PANTHER" id="PTHR30313:SF2">
    <property type="entry name" value="DNA PRIMASE"/>
    <property type="match status" value="1"/>
</dbReference>
<dbReference type="EMBL" id="CP036150">
    <property type="protein sequence ID" value="QEN07554.1"/>
    <property type="molecule type" value="Genomic_DNA"/>
</dbReference>
<dbReference type="GO" id="GO:0003899">
    <property type="term" value="F:DNA-directed RNA polymerase activity"/>
    <property type="evidence" value="ECO:0007669"/>
    <property type="project" value="UniProtKB-UniRule"/>
</dbReference>
<comment type="function">
    <text evidence="12 13">RNA polymerase that catalyzes the synthesis of short RNA molecules used as primers for DNA polymerase during DNA replication.</text>
</comment>
<evidence type="ECO:0000256" key="13">
    <source>
        <dbReference type="PIRNR" id="PIRNR002811"/>
    </source>
</evidence>
<evidence type="ECO:0000256" key="2">
    <source>
        <dbReference type="ARBA" id="ARBA00022515"/>
    </source>
</evidence>
<feature type="domain" description="Toprim" evidence="15">
    <location>
        <begin position="256"/>
        <end position="339"/>
    </location>
</feature>
<comment type="subunit">
    <text evidence="12">Monomer. Interacts with DnaB.</text>
</comment>
<dbReference type="EC" id="2.7.7.101" evidence="12"/>